<gene>
    <name evidence="2" type="ORF">DNTS_011323</name>
</gene>
<evidence type="ECO:0000256" key="1">
    <source>
        <dbReference type="ARBA" id="ARBA00010453"/>
    </source>
</evidence>
<evidence type="ECO:0000313" key="2">
    <source>
        <dbReference type="EMBL" id="TRY55928.1"/>
    </source>
</evidence>
<dbReference type="PANTHER" id="PTHR32428">
    <property type="entry name" value="TARGET OF RAPAMYCIN COMPLEX 2 SUBUNIT BIT61-RELATED"/>
    <property type="match status" value="1"/>
</dbReference>
<dbReference type="STRING" id="623744.A0A553MRW3"/>
<proteinExistence type="inferred from homology"/>
<sequence>MLSSGLFHHTDCNSAGCLFKFTLGPFLFCSVQTAVIKVFEGGGLQANELYSLNESIRWLLRTELGSFITEYFQVHFFFNSKGIKMTMKEINRVAYKGLVGFARNNEFLVKLSPVRPYTTLSDEDRLEALSDMWVKFFTEILPTLQAIFYPVQGQEMTVRQMSLLGFRNLVLLKLPVEKMMRSTSRPAPVTQMLLVLQGIHEPSGPSHGYILLERLVEKVISPYLSNYLNINPSESSSGGSSSHTSPSSPFSVDASGALIAKEQSSAPTACPDASDIRAGSQNKRFFLLFWVTGGGVRPFNRSERSARVKAYNPLEGLRADPMPHLLQPEIMVSHYGHESFLAPLIEQEGEAYLERSGGVRRHTVANVQSDIQLLTMNERMCPATLQVDGMTRRTRTLNKRTVKTSFCSEPSFLDSRPVEILRGQSSAEMHCGLTS</sequence>
<dbReference type="OrthoDB" id="2290221at2759"/>
<dbReference type="Pfam" id="PF08539">
    <property type="entry name" value="HbrB"/>
    <property type="match status" value="1"/>
</dbReference>
<reference evidence="2 3" key="1">
    <citation type="journal article" date="2019" name="Sci. Data">
        <title>Hybrid genome assembly and annotation of Danionella translucida.</title>
        <authorList>
            <person name="Kadobianskyi M."/>
            <person name="Schulze L."/>
            <person name="Schuelke M."/>
            <person name="Judkewitz B."/>
        </authorList>
    </citation>
    <scope>NUCLEOTIDE SEQUENCE [LARGE SCALE GENOMIC DNA]</scope>
    <source>
        <strain evidence="2 3">Bolton</strain>
    </source>
</reference>
<protein>
    <recommendedName>
        <fullName evidence="4">Proline-rich protein 5-like</fullName>
    </recommendedName>
</protein>
<name>A0A553MRW3_9TELE</name>
<comment type="similarity">
    <text evidence="1">Belongs to the PROTOR family.</text>
</comment>
<keyword evidence="3" id="KW-1185">Reference proteome</keyword>
<dbReference type="InterPro" id="IPR013745">
    <property type="entry name" value="Bit61/PRR5"/>
</dbReference>
<accession>A0A553MRW3</accession>
<dbReference type="AlphaFoldDB" id="A0A553MRW3"/>
<comment type="caution">
    <text evidence="2">The sequence shown here is derived from an EMBL/GenBank/DDBJ whole genome shotgun (WGS) entry which is preliminary data.</text>
</comment>
<dbReference type="EMBL" id="SRMA01027302">
    <property type="protein sequence ID" value="TRY55928.1"/>
    <property type="molecule type" value="Genomic_DNA"/>
</dbReference>
<evidence type="ECO:0000313" key="3">
    <source>
        <dbReference type="Proteomes" id="UP000316079"/>
    </source>
</evidence>
<dbReference type="Proteomes" id="UP000316079">
    <property type="component" value="Unassembled WGS sequence"/>
</dbReference>
<dbReference type="PANTHER" id="PTHR32428:SF3">
    <property type="entry name" value="PROLINE-RICH PROTEIN 5-LIKE"/>
    <property type="match status" value="1"/>
</dbReference>
<organism evidence="2 3">
    <name type="scientific">Danionella cerebrum</name>
    <dbReference type="NCBI Taxonomy" id="2873325"/>
    <lineage>
        <taxon>Eukaryota</taxon>
        <taxon>Metazoa</taxon>
        <taxon>Chordata</taxon>
        <taxon>Craniata</taxon>
        <taxon>Vertebrata</taxon>
        <taxon>Euteleostomi</taxon>
        <taxon>Actinopterygii</taxon>
        <taxon>Neopterygii</taxon>
        <taxon>Teleostei</taxon>
        <taxon>Ostariophysi</taxon>
        <taxon>Cypriniformes</taxon>
        <taxon>Danionidae</taxon>
        <taxon>Danioninae</taxon>
        <taxon>Danionella</taxon>
    </lineage>
</organism>
<dbReference type="GO" id="GO:0038203">
    <property type="term" value="P:TORC2 signaling"/>
    <property type="evidence" value="ECO:0007669"/>
    <property type="project" value="TreeGrafter"/>
</dbReference>
<dbReference type="GO" id="GO:0031932">
    <property type="term" value="C:TORC2 complex"/>
    <property type="evidence" value="ECO:0007669"/>
    <property type="project" value="TreeGrafter"/>
</dbReference>
<evidence type="ECO:0008006" key="4">
    <source>
        <dbReference type="Google" id="ProtNLM"/>
    </source>
</evidence>